<dbReference type="PANTHER" id="PTHR42790">
    <property type="entry name" value="AMINOTRANSFERASE"/>
    <property type="match status" value="1"/>
</dbReference>
<dbReference type="Gene3D" id="3.40.640.10">
    <property type="entry name" value="Type I PLP-dependent aspartate aminotransferase-like (Major domain)"/>
    <property type="match status" value="1"/>
</dbReference>
<dbReference type="RefSeq" id="WP_380114298.1">
    <property type="nucleotide sequence ID" value="NZ_JBHSIU010000011.1"/>
</dbReference>
<dbReference type="PANTHER" id="PTHR42790:SF19">
    <property type="entry name" value="KYNURENINE_ALPHA-AMINOADIPATE AMINOTRANSFERASE, MITOCHONDRIAL"/>
    <property type="match status" value="1"/>
</dbReference>
<dbReference type="InterPro" id="IPR015421">
    <property type="entry name" value="PyrdxlP-dep_Trfase_major"/>
</dbReference>
<dbReference type="EMBL" id="JBHSIU010000011">
    <property type="protein sequence ID" value="MFC4998042.1"/>
    <property type="molecule type" value="Genomic_DNA"/>
</dbReference>
<dbReference type="Pfam" id="PF00155">
    <property type="entry name" value="Aminotran_1_2"/>
    <property type="match status" value="1"/>
</dbReference>
<evidence type="ECO:0000256" key="2">
    <source>
        <dbReference type="ARBA" id="ARBA00022576"/>
    </source>
</evidence>
<dbReference type="InterPro" id="IPR050859">
    <property type="entry name" value="Class-I_PLP-dep_aminotransf"/>
</dbReference>
<organism evidence="6 7">
    <name type="scientific">Dactylosporangium cerinum</name>
    <dbReference type="NCBI Taxonomy" id="1434730"/>
    <lineage>
        <taxon>Bacteria</taxon>
        <taxon>Bacillati</taxon>
        <taxon>Actinomycetota</taxon>
        <taxon>Actinomycetes</taxon>
        <taxon>Micromonosporales</taxon>
        <taxon>Micromonosporaceae</taxon>
        <taxon>Dactylosporangium</taxon>
    </lineage>
</organism>
<proteinExistence type="predicted"/>
<keyword evidence="4" id="KW-0663">Pyridoxal phosphate</keyword>
<keyword evidence="2 6" id="KW-0032">Aminotransferase</keyword>
<evidence type="ECO:0000313" key="6">
    <source>
        <dbReference type="EMBL" id="MFC4998042.1"/>
    </source>
</evidence>
<comment type="caution">
    <text evidence="6">The sequence shown here is derived from an EMBL/GenBank/DDBJ whole genome shotgun (WGS) entry which is preliminary data.</text>
</comment>
<evidence type="ECO:0000256" key="1">
    <source>
        <dbReference type="ARBA" id="ARBA00001933"/>
    </source>
</evidence>
<sequence length="395" mass="43014">MTAVINQDLTVLSQGLTVPTGFGDVSLIAATPGAIRLLGGIPAPEALPVGDIGRASAELWQDHAAAVASLQYSQSHGFVALRNWIAAREGVDPRRIVITNGGMHGLSLAVLTVVERGATVAVDDPVFPLFLRALELSTTATLPVPVIADGFDVEHLAGRLAAGERIAAAYTVPDFHNPTQVTLSAPKRRALIELAERHGFYVIVDNPYRELRFAGEDQGHAVFNDSDRSIHVNTFTKTLGPGWRLGWLVLPEHLVDAVIRLRNRVDGHSPTVTQTIVERLVTGDEQWFDRVLTAARDLYRERAGILIDALHEQLPGAFETQAPEGGLFLWPRLADDAVDPAALYQRAAANGVVYQQGEFFAASPQRDSARHLRFAYGDRTPEDLREAVRRLALAF</sequence>
<keyword evidence="3" id="KW-0808">Transferase</keyword>
<dbReference type="SUPFAM" id="SSF53383">
    <property type="entry name" value="PLP-dependent transferases"/>
    <property type="match status" value="1"/>
</dbReference>
<dbReference type="Proteomes" id="UP001595912">
    <property type="component" value="Unassembled WGS sequence"/>
</dbReference>
<dbReference type="CDD" id="cd00609">
    <property type="entry name" value="AAT_like"/>
    <property type="match status" value="1"/>
</dbReference>
<gene>
    <name evidence="6" type="ORF">ACFPIJ_09390</name>
</gene>
<accession>A0ABV9VPX3</accession>
<dbReference type="GO" id="GO:0008483">
    <property type="term" value="F:transaminase activity"/>
    <property type="evidence" value="ECO:0007669"/>
    <property type="project" value="UniProtKB-KW"/>
</dbReference>
<name>A0ABV9VPX3_9ACTN</name>
<protein>
    <submittedName>
        <fullName evidence="6">PLP-dependent aminotransferase family protein</fullName>
    </submittedName>
</protein>
<evidence type="ECO:0000256" key="3">
    <source>
        <dbReference type="ARBA" id="ARBA00022679"/>
    </source>
</evidence>
<evidence type="ECO:0000313" key="7">
    <source>
        <dbReference type="Proteomes" id="UP001595912"/>
    </source>
</evidence>
<evidence type="ECO:0000259" key="5">
    <source>
        <dbReference type="Pfam" id="PF00155"/>
    </source>
</evidence>
<keyword evidence="7" id="KW-1185">Reference proteome</keyword>
<reference evidence="7" key="1">
    <citation type="journal article" date="2019" name="Int. J. Syst. Evol. Microbiol.">
        <title>The Global Catalogue of Microorganisms (GCM) 10K type strain sequencing project: providing services to taxonomists for standard genome sequencing and annotation.</title>
        <authorList>
            <consortium name="The Broad Institute Genomics Platform"/>
            <consortium name="The Broad Institute Genome Sequencing Center for Infectious Disease"/>
            <person name="Wu L."/>
            <person name="Ma J."/>
        </authorList>
    </citation>
    <scope>NUCLEOTIDE SEQUENCE [LARGE SCALE GENOMIC DNA]</scope>
    <source>
        <strain evidence="7">CGMCC 4.7152</strain>
    </source>
</reference>
<comment type="cofactor">
    <cofactor evidence="1">
        <name>pyridoxal 5'-phosphate</name>
        <dbReference type="ChEBI" id="CHEBI:597326"/>
    </cofactor>
</comment>
<dbReference type="Gene3D" id="3.90.1150.10">
    <property type="entry name" value="Aspartate Aminotransferase, domain 1"/>
    <property type="match status" value="1"/>
</dbReference>
<feature type="domain" description="Aminotransferase class I/classII large" evidence="5">
    <location>
        <begin position="62"/>
        <end position="391"/>
    </location>
</feature>
<dbReference type="InterPro" id="IPR015422">
    <property type="entry name" value="PyrdxlP-dep_Trfase_small"/>
</dbReference>
<dbReference type="InterPro" id="IPR015424">
    <property type="entry name" value="PyrdxlP-dep_Trfase"/>
</dbReference>
<dbReference type="InterPro" id="IPR004839">
    <property type="entry name" value="Aminotransferase_I/II_large"/>
</dbReference>
<evidence type="ECO:0000256" key="4">
    <source>
        <dbReference type="ARBA" id="ARBA00022898"/>
    </source>
</evidence>